<reference evidence="2" key="1">
    <citation type="submission" date="2021-02" db="EMBL/GenBank/DDBJ databases">
        <authorList>
            <person name="Dougan E. K."/>
            <person name="Rhodes N."/>
            <person name="Thang M."/>
            <person name="Chan C."/>
        </authorList>
    </citation>
    <scope>NUCLEOTIDE SEQUENCE</scope>
</reference>
<evidence type="ECO:0000313" key="2">
    <source>
        <dbReference type="EMBL" id="CAE8693336.1"/>
    </source>
</evidence>
<sequence length="174" mass="19234">MEGEVDQSESEVLRFIKPPSPSGCESLRTAAQPSCSESRTREKSWRASLTHWLRLPKKLALAHQHQGEAPRCFALRWGGALPAAQGRALDFPTRAGELPVTHDQCLHRMLTQQLPLHGSSVSVTQHSRVSMATTAPCFVLSKSVPLPGGLVDSHHVREFARIHAECNLEWGWTS</sequence>
<accession>A0A813K7Q9</accession>
<protein>
    <submittedName>
        <fullName evidence="2">Uncharacterized protein</fullName>
    </submittedName>
</protein>
<organism evidence="2 3">
    <name type="scientific">Polarella glacialis</name>
    <name type="common">Dinoflagellate</name>
    <dbReference type="NCBI Taxonomy" id="89957"/>
    <lineage>
        <taxon>Eukaryota</taxon>
        <taxon>Sar</taxon>
        <taxon>Alveolata</taxon>
        <taxon>Dinophyceae</taxon>
        <taxon>Suessiales</taxon>
        <taxon>Suessiaceae</taxon>
        <taxon>Polarella</taxon>
    </lineage>
</organism>
<comment type="caution">
    <text evidence="2">The sequence shown here is derived from an EMBL/GenBank/DDBJ whole genome shotgun (WGS) entry which is preliminary data.</text>
</comment>
<dbReference type="Proteomes" id="UP000626109">
    <property type="component" value="Unassembled WGS sequence"/>
</dbReference>
<feature type="region of interest" description="Disordered" evidence="1">
    <location>
        <begin position="1"/>
        <end position="42"/>
    </location>
</feature>
<proteinExistence type="predicted"/>
<name>A0A813K7Q9_POLGL</name>
<evidence type="ECO:0000313" key="3">
    <source>
        <dbReference type="Proteomes" id="UP000626109"/>
    </source>
</evidence>
<dbReference type="EMBL" id="CAJNNW010027837">
    <property type="protein sequence ID" value="CAE8693336.1"/>
    <property type="molecule type" value="Genomic_DNA"/>
</dbReference>
<dbReference type="AlphaFoldDB" id="A0A813K7Q9"/>
<evidence type="ECO:0000256" key="1">
    <source>
        <dbReference type="SAM" id="MobiDB-lite"/>
    </source>
</evidence>
<gene>
    <name evidence="2" type="ORF">PGLA2088_LOCUS28349</name>
</gene>